<dbReference type="RefSeq" id="XP_014143610.1">
    <property type="nucleotide sequence ID" value="XM_014288135.1"/>
</dbReference>
<evidence type="ECO:0000313" key="2">
    <source>
        <dbReference type="Proteomes" id="UP000054560"/>
    </source>
</evidence>
<feature type="non-terminal residue" evidence="1">
    <location>
        <position position="1"/>
    </location>
</feature>
<dbReference type="EMBL" id="KQ253643">
    <property type="protein sequence ID" value="KNC69708.1"/>
    <property type="molecule type" value="Genomic_DNA"/>
</dbReference>
<reference evidence="1 2" key="1">
    <citation type="submission" date="2011-02" db="EMBL/GenBank/DDBJ databases">
        <title>The Genome Sequence of Sphaeroforma arctica JP610.</title>
        <authorList>
            <consortium name="The Broad Institute Genome Sequencing Platform"/>
            <person name="Russ C."/>
            <person name="Cuomo C."/>
            <person name="Young S.K."/>
            <person name="Zeng Q."/>
            <person name="Gargeya S."/>
            <person name="Alvarado L."/>
            <person name="Berlin A."/>
            <person name="Chapman S.B."/>
            <person name="Chen Z."/>
            <person name="Freedman E."/>
            <person name="Gellesch M."/>
            <person name="Goldberg J."/>
            <person name="Griggs A."/>
            <person name="Gujja S."/>
            <person name="Heilman E."/>
            <person name="Heiman D."/>
            <person name="Howarth C."/>
            <person name="Mehta T."/>
            <person name="Neiman D."/>
            <person name="Pearson M."/>
            <person name="Roberts A."/>
            <person name="Saif S."/>
            <person name="Shea T."/>
            <person name="Shenoy N."/>
            <person name="Sisk P."/>
            <person name="Stolte C."/>
            <person name="Sykes S."/>
            <person name="White J."/>
            <person name="Yandava C."/>
            <person name="Burger G."/>
            <person name="Gray M.W."/>
            <person name="Holland P.W.H."/>
            <person name="King N."/>
            <person name="Lang F.B.F."/>
            <person name="Roger A.J."/>
            <person name="Ruiz-Trillo I."/>
            <person name="Haas B."/>
            <person name="Nusbaum C."/>
            <person name="Birren B."/>
        </authorList>
    </citation>
    <scope>NUCLEOTIDE SEQUENCE [LARGE SCALE GENOMIC DNA]</scope>
    <source>
        <strain evidence="1 2">JP610</strain>
    </source>
</reference>
<evidence type="ECO:0000313" key="1">
    <source>
        <dbReference type="EMBL" id="KNC69708.1"/>
    </source>
</evidence>
<dbReference type="AlphaFoldDB" id="A0A0L0F0N8"/>
<protein>
    <submittedName>
        <fullName evidence="1">Uncharacterized protein</fullName>
    </submittedName>
</protein>
<keyword evidence="2" id="KW-1185">Reference proteome</keyword>
<gene>
    <name evidence="1" type="ORF">SARC_17777</name>
</gene>
<name>A0A0L0F0N8_9EUKA</name>
<sequence length="57" mass="6199">TLVRAIAETEYIPVHGFEYAAKGARGVWYDVQMASIASFIGDGTLTFDFVEKVSAQA</sequence>
<dbReference type="GeneID" id="25918281"/>
<dbReference type="Proteomes" id="UP000054560">
    <property type="component" value="Unassembled WGS sequence"/>
</dbReference>
<organism evidence="1 2">
    <name type="scientific">Sphaeroforma arctica JP610</name>
    <dbReference type="NCBI Taxonomy" id="667725"/>
    <lineage>
        <taxon>Eukaryota</taxon>
        <taxon>Ichthyosporea</taxon>
        <taxon>Ichthyophonida</taxon>
        <taxon>Sphaeroforma</taxon>
    </lineage>
</organism>
<proteinExistence type="predicted"/>
<accession>A0A0L0F0N8</accession>